<name>G7IBW3_MEDTR</name>
<dbReference type="GO" id="GO:0004674">
    <property type="term" value="F:protein serine/threonine kinase activity"/>
    <property type="evidence" value="ECO:0007669"/>
    <property type="project" value="UniProtKB-KW"/>
</dbReference>
<evidence type="ECO:0000313" key="13">
    <source>
        <dbReference type="EnsemblPlants" id="AES62317"/>
    </source>
</evidence>
<dbReference type="eggNOG" id="KOG1187">
    <property type="taxonomic scope" value="Eukaryota"/>
</dbReference>
<dbReference type="PANTHER" id="PTHR47973">
    <property type="entry name" value="CYSTEINE-RICH RECEPTOR-LIKE PROTEIN KINASE 3"/>
    <property type="match status" value="1"/>
</dbReference>
<reference evidence="13" key="3">
    <citation type="submission" date="2015-04" db="UniProtKB">
        <authorList>
            <consortium name="EnsemblPlants"/>
        </authorList>
    </citation>
    <scope>IDENTIFICATION</scope>
    <source>
        <strain evidence="13">cv. Jemalong A17</strain>
    </source>
</reference>
<keyword evidence="4 11" id="KW-0418">Kinase</keyword>
<dbReference type="Proteomes" id="UP000002051">
    <property type="component" value="Unassembled WGS sequence"/>
</dbReference>
<evidence type="ECO:0000256" key="2">
    <source>
        <dbReference type="ARBA" id="ARBA00022679"/>
    </source>
</evidence>
<dbReference type="FunFam" id="3.30.200.20:FF:000745">
    <property type="entry name" value="Phytosulfokine receptor 2"/>
    <property type="match status" value="1"/>
</dbReference>
<dbReference type="InterPro" id="IPR017441">
    <property type="entry name" value="Protein_kinase_ATP_BS"/>
</dbReference>
<dbReference type="PaxDb" id="3880-AES62317"/>
<dbReference type="InterPro" id="IPR001245">
    <property type="entry name" value="Ser-Thr/Tyr_kinase_cat_dom"/>
</dbReference>
<keyword evidence="9" id="KW-0472">Membrane</keyword>
<dbReference type="EMBL" id="PSQE01000001">
    <property type="protein sequence ID" value="RHN81665.1"/>
    <property type="molecule type" value="Genomic_DNA"/>
</dbReference>
<reference evidence="15" key="4">
    <citation type="journal article" date="2018" name="Nat. Plants">
        <title>Whole-genome landscape of Medicago truncatula symbiotic genes.</title>
        <authorList>
            <person name="Pecrix Y."/>
            <person name="Staton S.E."/>
            <person name="Sallet E."/>
            <person name="Lelandais-Briere C."/>
            <person name="Moreau S."/>
            <person name="Carrere S."/>
            <person name="Blein T."/>
            <person name="Jardinaud M.F."/>
            <person name="Latrasse D."/>
            <person name="Zouine M."/>
            <person name="Zahm M."/>
            <person name="Kreplak J."/>
            <person name="Mayjonade B."/>
            <person name="Satge C."/>
            <person name="Perez M."/>
            <person name="Cauet S."/>
            <person name="Marande W."/>
            <person name="Chantry-Darmon C."/>
            <person name="Lopez-Roques C."/>
            <person name="Bouchez O."/>
            <person name="Berard A."/>
            <person name="Debelle F."/>
            <person name="Munos S."/>
            <person name="Bendahmane A."/>
            <person name="Berges H."/>
            <person name="Niebel A."/>
            <person name="Buitink J."/>
            <person name="Frugier F."/>
            <person name="Benhamed M."/>
            <person name="Crespi M."/>
            <person name="Gouzy J."/>
            <person name="Gamas P."/>
        </authorList>
    </citation>
    <scope>NUCLEOTIDE SEQUENCE [LARGE SCALE GENOMIC DNA]</scope>
    <source>
        <strain evidence="15">cv. Jemalong A17</strain>
    </source>
</reference>
<keyword evidence="11" id="KW-0675">Receptor</keyword>
<keyword evidence="5 6" id="KW-0067">ATP-binding</keyword>
<feature type="domain" description="Protein kinase" evidence="10">
    <location>
        <begin position="87"/>
        <end position="383"/>
    </location>
</feature>
<dbReference type="HOGENOM" id="CLU_000288_21_4_1"/>
<dbReference type="InterPro" id="IPR052059">
    <property type="entry name" value="CR_Ser/Thr_kinase"/>
</dbReference>
<evidence type="ECO:0000256" key="5">
    <source>
        <dbReference type="ARBA" id="ARBA00022840"/>
    </source>
</evidence>
<dbReference type="AlphaFoldDB" id="G7IBW3"/>
<evidence type="ECO:0000259" key="10">
    <source>
        <dbReference type="PROSITE" id="PS50011"/>
    </source>
</evidence>
<dbReference type="InterPro" id="IPR000719">
    <property type="entry name" value="Prot_kinase_dom"/>
</dbReference>
<dbReference type="InterPro" id="IPR011009">
    <property type="entry name" value="Kinase-like_dom_sf"/>
</dbReference>
<feature type="transmembrane region" description="Helical" evidence="9">
    <location>
        <begin position="6"/>
        <end position="29"/>
    </location>
</feature>
<evidence type="ECO:0000313" key="12">
    <source>
        <dbReference type="EMBL" id="RHN81665.1"/>
    </source>
</evidence>
<dbReference type="GO" id="GO:0004672">
    <property type="term" value="F:protein kinase activity"/>
    <property type="evidence" value="ECO:0000318"/>
    <property type="project" value="GO_Central"/>
</dbReference>
<sequence length="383" mass="42940">MDHAALAVLAAIASFFVVTVILAAIILICQHRKTTQTRRNNQIRTRPLRNPNHYPTSSSSLPVDASWSWDPNLKISMEELSRATKNFSNTLIVGDGSFGYVYKASLSTGATVAVKKLSPDAFQGFREFAAEMETLSKLRHHNIVKILGYWASGAERLLVYEFIEKGNLDQWLHESSPTSSSTHQNDEVSISIDFIRSPLPWETRVKIIRGVAHGLCYLHGLEKPIIHRDIKASNVLLDSEFEAHIADFGLARRMDKSHSHVSTQVAGTIGYMPPEYRDGSNVANPKVDVYSFGVLMIETVSGHRPNLAVKLEGNDIGLVNWARKMKERNTELEMLDGNIPREEGLKEESVREYVRIACMCTGELQKDRPEMPEVVKLLDSMPL</sequence>
<evidence type="ECO:0000256" key="4">
    <source>
        <dbReference type="ARBA" id="ARBA00022777"/>
    </source>
</evidence>
<dbReference type="CDD" id="cd14066">
    <property type="entry name" value="STKc_IRAK"/>
    <property type="match status" value="1"/>
</dbReference>
<dbReference type="PROSITE" id="PS50011">
    <property type="entry name" value="PROTEIN_KINASE_DOM"/>
    <property type="match status" value="1"/>
</dbReference>
<dbReference type="OrthoDB" id="4062651at2759"/>
<dbReference type="EnsemblPlants" id="AES62317">
    <property type="protein sequence ID" value="AES62317"/>
    <property type="gene ID" value="MTR_1g098360"/>
</dbReference>
<evidence type="ECO:0000256" key="9">
    <source>
        <dbReference type="SAM" id="Phobius"/>
    </source>
</evidence>
<dbReference type="Proteomes" id="UP000265566">
    <property type="component" value="Chromosome 1"/>
</dbReference>
<evidence type="ECO:0000256" key="1">
    <source>
        <dbReference type="ARBA" id="ARBA00022527"/>
    </source>
</evidence>
<feature type="region of interest" description="Disordered" evidence="8">
    <location>
        <begin position="36"/>
        <end position="60"/>
    </location>
</feature>
<evidence type="ECO:0000256" key="6">
    <source>
        <dbReference type="PROSITE-ProRule" id="PRU10141"/>
    </source>
</evidence>
<comment type="similarity">
    <text evidence="7">Belongs to the protein kinase superfamily.</text>
</comment>
<keyword evidence="3 6" id="KW-0547">Nucleotide-binding</keyword>
<dbReference type="SMART" id="SM00220">
    <property type="entry name" value="S_TKc"/>
    <property type="match status" value="1"/>
</dbReference>
<evidence type="ECO:0000256" key="3">
    <source>
        <dbReference type="ARBA" id="ARBA00022741"/>
    </source>
</evidence>
<dbReference type="SUPFAM" id="SSF56112">
    <property type="entry name" value="Protein kinase-like (PK-like)"/>
    <property type="match status" value="1"/>
</dbReference>
<reference evidence="12" key="5">
    <citation type="journal article" date="2018" name="Nat. Plants">
        <title>Whole-genome landscape of Medicago truncatula symbiotic genes.</title>
        <authorList>
            <person name="Pecrix Y."/>
            <person name="Gamas P."/>
            <person name="Carrere S."/>
        </authorList>
    </citation>
    <scope>NUCLEOTIDE SEQUENCE</scope>
    <source>
        <tissue evidence="12">Leaves</tissue>
    </source>
</reference>
<dbReference type="GO" id="GO:0005886">
    <property type="term" value="C:plasma membrane"/>
    <property type="evidence" value="ECO:0000318"/>
    <property type="project" value="GO_Central"/>
</dbReference>
<keyword evidence="14" id="KW-1185">Reference proteome</keyword>
<keyword evidence="1 7" id="KW-0723">Serine/threonine-protein kinase</keyword>
<protein>
    <submittedName>
        <fullName evidence="11">Receptor-like kinase</fullName>
    </submittedName>
</protein>
<dbReference type="FunFam" id="1.10.510.10:FF:001077">
    <property type="entry name" value="Phytosulfokine receptor 2"/>
    <property type="match status" value="1"/>
</dbReference>
<dbReference type="GO" id="GO:0005524">
    <property type="term" value="F:ATP binding"/>
    <property type="evidence" value="ECO:0007669"/>
    <property type="project" value="UniProtKB-UniRule"/>
</dbReference>
<dbReference type="Gene3D" id="1.10.510.10">
    <property type="entry name" value="Transferase(Phosphotransferase) domain 1"/>
    <property type="match status" value="1"/>
</dbReference>
<evidence type="ECO:0000313" key="15">
    <source>
        <dbReference type="Proteomes" id="UP000265566"/>
    </source>
</evidence>
<keyword evidence="9" id="KW-1133">Transmembrane helix</keyword>
<dbReference type="InterPro" id="IPR008271">
    <property type="entry name" value="Ser/Thr_kinase_AS"/>
</dbReference>
<feature type="binding site" evidence="6">
    <location>
        <position position="116"/>
    </location>
    <ligand>
        <name>ATP</name>
        <dbReference type="ChEBI" id="CHEBI:30616"/>
    </ligand>
</feature>
<evidence type="ECO:0000313" key="14">
    <source>
        <dbReference type="Proteomes" id="UP000002051"/>
    </source>
</evidence>
<dbReference type="PROSITE" id="PS00108">
    <property type="entry name" value="PROTEIN_KINASE_ST"/>
    <property type="match status" value="1"/>
</dbReference>
<dbReference type="PROSITE" id="PS00107">
    <property type="entry name" value="PROTEIN_KINASE_ATP"/>
    <property type="match status" value="1"/>
</dbReference>
<organism evidence="11 14">
    <name type="scientific">Medicago truncatula</name>
    <name type="common">Barrel medic</name>
    <name type="synonym">Medicago tribuloides</name>
    <dbReference type="NCBI Taxonomy" id="3880"/>
    <lineage>
        <taxon>Eukaryota</taxon>
        <taxon>Viridiplantae</taxon>
        <taxon>Streptophyta</taxon>
        <taxon>Embryophyta</taxon>
        <taxon>Tracheophyta</taxon>
        <taxon>Spermatophyta</taxon>
        <taxon>Magnoliopsida</taxon>
        <taxon>eudicotyledons</taxon>
        <taxon>Gunneridae</taxon>
        <taxon>Pentapetalae</taxon>
        <taxon>rosids</taxon>
        <taxon>fabids</taxon>
        <taxon>Fabales</taxon>
        <taxon>Fabaceae</taxon>
        <taxon>Papilionoideae</taxon>
        <taxon>50 kb inversion clade</taxon>
        <taxon>NPAAA clade</taxon>
        <taxon>Hologalegina</taxon>
        <taxon>IRL clade</taxon>
        <taxon>Trifolieae</taxon>
        <taxon>Medicago</taxon>
    </lineage>
</organism>
<dbReference type="Pfam" id="PF07714">
    <property type="entry name" value="PK_Tyr_Ser-Thr"/>
    <property type="match status" value="1"/>
</dbReference>
<accession>G7IBW3</accession>
<reference evidence="11 14" key="2">
    <citation type="journal article" date="2014" name="BMC Genomics">
        <title>An improved genome release (version Mt4.0) for the model legume Medicago truncatula.</title>
        <authorList>
            <person name="Tang H."/>
            <person name="Krishnakumar V."/>
            <person name="Bidwell S."/>
            <person name="Rosen B."/>
            <person name="Chan A."/>
            <person name="Zhou S."/>
            <person name="Gentzbittel L."/>
            <person name="Childs K.L."/>
            <person name="Yandell M."/>
            <person name="Gundlach H."/>
            <person name="Mayer K.F."/>
            <person name="Schwartz D.C."/>
            <person name="Town C.D."/>
        </authorList>
    </citation>
    <scope>GENOME REANNOTATION</scope>
    <source>
        <strain evidence="13 14">cv. Jemalong A17</strain>
    </source>
</reference>
<dbReference type="EMBL" id="CM001217">
    <property type="protein sequence ID" value="AES62317.1"/>
    <property type="molecule type" value="Genomic_DNA"/>
</dbReference>
<keyword evidence="9" id="KW-0812">Transmembrane</keyword>
<keyword evidence="2 12" id="KW-0808">Transferase</keyword>
<evidence type="ECO:0000256" key="7">
    <source>
        <dbReference type="RuleBase" id="RU000304"/>
    </source>
</evidence>
<dbReference type="OMA" id="VKPRCRC"/>
<dbReference type="Gramene" id="rna5738">
    <property type="protein sequence ID" value="RHN81665.1"/>
    <property type="gene ID" value="gene5738"/>
</dbReference>
<reference evidence="11 14" key="1">
    <citation type="journal article" date="2011" name="Nature">
        <title>The Medicago genome provides insight into the evolution of rhizobial symbioses.</title>
        <authorList>
            <person name="Young N.D."/>
            <person name="Debelle F."/>
            <person name="Oldroyd G.E."/>
            <person name="Geurts R."/>
            <person name="Cannon S.B."/>
            <person name="Udvardi M.K."/>
            <person name="Benedito V.A."/>
            <person name="Mayer K.F."/>
            <person name="Gouzy J."/>
            <person name="Schoof H."/>
            <person name="Van de Peer Y."/>
            <person name="Proost S."/>
            <person name="Cook D.R."/>
            <person name="Meyers B.C."/>
            <person name="Spannagl M."/>
            <person name="Cheung F."/>
            <person name="De Mita S."/>
            <person name="Krishnakumar V."/>
            <person name="Gundlach H."/>
            <person name="Zhou S."/>
            <person name="Mudge J."/>
            <person name="Bharti A.K."/>
            <person name="Murray J.D."/>
            <person name="Naoumkina M.A."/>
            <person name="Rosen B."/>
            <person name="Silverstein K.A."/>
            <person name="Tang H."/>
            <person name="Rombauts S."/>
            <person name="Zhao P.X."/>
            <person name="Zhou P."/>
            <person name="Barbe V."/>
            <person name="Bardou P."/>
            <person name="Bechner M."/>
            <person name="Bellec A."/>
            <person name="Berger A."/>
            <person name="Berges H."/>
            <person name="Bidwell S."/>
            <person name="Bisseling T."/>
            <person name="Choisne N."/>
            <person name="Couloux A."/>
            <person name="Denny R."/>
            <person name="Deshpande S."/>
            <person name="Dai X."/>
            <person name="Doyle J.J."/>
            <person name="Dudez A.M."/>
            <person name="Farmer A.D."/>
            <person name="Fouteau S."/>
            <person name="Franken C."/>
            <person name="Gibelin C."/>
            <person name="Gish J."/>
            <person name="Goldstein S."/>
            <person name="Gonzalez A.J."/>
            <person name="Green P.J."/>
            <person name="Hallab A."/>
            <person name="Hartog M."/>
            <person name="Hua A."/>
            <person name="Humphray S.J."/>
            <person name="Jeong D.H."/>
            <person name="Jing Y."/>
            <person name="Jocker A."/>
            <person name="Kenton S.M."/>
            <person name="Kim D.J."/>
            <person name="Klee K."/>
            <person name="Lai H."/>
            <person name="Lang C."/>
            <person name="Lin S."/>
            <person name="Macmil S.L."/>
            <person name="Magdelenat G."/>
            <person name="Matthews L."/>
            <person name="McCorrison J."/>
            <person name="Monaghan E.L."/>
            <person name="Mun J.H."/>
            <person name="Najar F.Z."/>
            <person name="Nicholson C."/>
            <person name="Noirot C."/>
            <person name="O'Bleness M."/>
            <person name="Paule C.R."/>
            <person name="Poulain J."/>
            <person name="Prion F."/>
            <person name="Qin B."/>
            <person name="Qu C."/>
            <person name="Retzel E.F."/>
            <person name="Riddle C."/>
            <person name="Sallet E."/>
            <person name="Samain S."/>
            <person name="Samson N."/>
            <person name="Sanders I."/>
            <person name="Saurat O."/>
            <person name="Scarpelli C."/>
            <person name="Schiex T."/>
            <person name="Segurens B."/>
            <person name="Severin A.J."/>
            <person name="Sherrier D.J."/>
            <person name="Shi R."/>
            <person name="Sims S."/>
            <person name="Singer S.R."/>
            <person name="Sinharoy S."/>
            <person name="Sterck L."/>
            <person name="Viollet A."/>
            <person name="Wang B.B."/>
            <person name="Wang K."/>
            <person name="Wang M."/>
            <person name="Wang X."/>
            <person name="Warfsmann J."/>
            <person name="Weissenbach J."/>
            <person name="White D.D."/>
            <person name="White J.D."/>
            <person name="Wiley G.B."/>
            <person name="Wincker P."/>
            <person name="Xing Y."/>
            <person name="Yang L."/>
            <person name="Yao Z."/>
            <person name="Ying F."/>
            <person name="Zhai J."/>
            <person name="Zhou L."/>
            <person name="Zuber A."/>
            <person name="Denarie J."/>
            <person name="Dixon R.A."/>
            <person name="May G.D."/>
            <person name="Schwartz D.C."/>
            <person name="Rogers J."/>
            <person name="Quetier F."/>
            <person name="Town C.D."/>
            <person name="Roe B.A."/>
        </authorList>
    </citation>
    <scope>NUCLEOTIDE SEQUENCE [LARGE SCALE GENOMIC DNA]</scope>
    <source>
        <strain evidence="11">A17</strain>
        <strain evidence="13 14">cv. Jemalong A17</strain>
    </source>
</reference>
<dbReference type="GO" id="GO:0007165">
    <property type="term" value="P:signal transduction"/>
    <property type="evidence" value="ECO:0000318"/>
    <property type="project" value="GO_Central"/>
</dbReference>
<dbReference type="KEGG" id="mtr:11410577"/>
<dbReference type="STRING" id="3880.G7IBW3"/>
<dbReference type="Gene3D" id="3.30.200.20">
    <property type="entry name" value="Phosphorylase Kinase, domain 1"/>
    <property type="match status" value="1"/>
</dbReference>
<evidence type="ECO:0000256" key="8">
    <source>
        <dbReference type="SAM" id="MobiDB-lite"/>
    </source>
</evidence>
<evidence type="ECO:0000313" key="11">
    <source>
        <dbReference type="EMBL" id="AES62317.1"/>
    </source>
</evidence>
<gene>
    <name evidence="13" type="primary">11410577</name>
    <name evidence="11" type="ordered locus">MTR_1g098360</name>
    <name evidence="12" type="ORF">MtrunA17_Chr1g0201611</name>
</gene>
<proteinExistence type="inferred from homology"/>